<dbReference type="PANTHER" id="PTHR11702:SF31">
    <property type="entry name" value="MITOCHONDRIAL RIBOSOME-ASSOCIATED GTPASE 2"/>
    <property type="match status" value="1"/>
</dbReference>
<proteinExistence type="inferred from homology"/>
<keyword evidence="2" id="KW-0547">Nucleotide-binding</keyword>
<evidence type="ECO:0000259" key="5">
    <source>
        <dbReference type="PROSITE" id="PS51883"/>
    </source>
</evidence>
<evidence type="ECO:0000256" key="3">
    <source>
        <dbReference type="ARBA" id="ARBA00023134"/>
    </source>
</evidence>
<dbReference type="Proteomes" id="UP000799640">
    <property type="component" value="Unassembled WGS sequence"/>
</dbReference>
<dbReference type="FunFam" id="2.70.210.12:FF:000001">
    <property type="entry name" value="GTPase Obg"/>
    <property type="match status" value="1"/>
</dbReference>
<dbReference type="GO" id="GO:0042254">
    <property type="term" value="P:ribosome biogenesis"/>
    <property type="evidence" value="ECO:0007669"/>
    <property type="project" value="UniProtKB-UniRule"/>
</dbReference>
<dbReference type="EMBL" id="ML996689">
    <property type="protein sequence ID" value="KAF2403864.1"/>
    <property type="molecule type" value="Genomic_DNA"/>
</dbReference>
<dbReference type="Gene3D" id="3.40.50.300">
    <property type="entry name" value="P-loop containing nucleotide triphosphate hydrolases"/>
    <property type="match status" value="1"/>
</dbReference>
<dbReference type="GO" id="GO:0005525">
    <property type="term" value="F:GTP binding"/>
    <property type="evidence" value="ECO:0007669"/>
    <property type="project" value="UniProtKB-KW"/>
</dbReference>
<name>A0A6G1I6Q0_9PEZI</name>
<evidence type="ECO:0000259" key="4">
    <source>
        <dbReference type="PROSITE" id="PS51710"/>
    </source>
</evidence>
<evidence type="ECO:0000313" key="7">
    <source>
        <dbReference type="Proteomes" id="UP000799640"/>
    </source>
</evidence>
<comment type="similarity">
    <text evidence="1">Belongs to the TRAFAC class OBG-HflX-like GTPase superfamily. OBG GTPase family.</text>
</comment>
<dbReference type="GO" id="GO:0003924">
    <property type="term" value="F:GTPase activity"/>
    <property type="evidence" value="ECO:0007669"/>
    <property type="project" value="InterPro"/>
</dbReference>
<dbReference type="InterPro" id="IPR045086">
    <property type="entry name" value="OBG_GTPase"/>
</dbReference>
<dbReference type="SUPFAM" id="SSF82051">
    <property type="entry name" value="Obg GTP-binding protein N-terminal domain"/>
    <property type="match status" value="1"/>
</dbReference>
<dbReference type="SUPFAM" id="SSF52540">
    <property type="entry name" value="P-loop containing nucleoside triphosphate hydrolases"/>
    <property type="match status" value="1"/>
</dbReference>
<dbReference type="InterPro" id="IPR006169">
    <property type="entry name" value="GTP1_OBG_dom"/>
</dbReference>
<keyword evidence="3" id="KW-0342">GTP-binding</keyword>
<dbReference type="InterPro" id="IPR006073">
    <property type="entry name" value="GTP-bd"/>
</dbReference>
<feature type="domain" description="OBG-type G" evidence="4">
    <location>
        <begin position="328"/>
        <end position="566"/>
    </location>
</feature>
<dbReference type="Pfam" id="PF01926">
    <property type="entry name" value="MMR_HSR1"/>
    <property type="match status" value="1"/>
</dbReference>
<dbReference type="Gene3D" id="2.70.210.12">
    <property type="entry name" value="GTP1/OBG domain"/>
    <property type="match status" value="1"/>
</dbReference>
<dbReference type="InterPro" id="IPR031167">
    <property type="entry name" value="G_OBG"/>
</dbReference>
<dbReference type="PANTHER" id="PTHR11702">
    <property type="entry name" value="DEVELOPMENTALLY REGULATED GTP-BINDING PROTEIN-RELATED"/>
    <property type="match status" value="1"/>
</dbReference>
<dbReference type="Pfam" id="PF01018">
    <property type="entry name" value="GTP1_OBG"/>
    <property type="match status" value="2"/>
</dbReference>
<dbReference type="InterPro" id="IPR027417">
    <property type="entry name" value="P-loop_NTPase"/>
</dbReference>
<dbReference type="GO" id="GO:0005739">
    <property type="term" value="C:mitochondrion"/>
    <property type="evidence" value="ECO:0007669"/>
    <property type="project" value="TreeGrafter"/>
</dbReference>
<protein>
    <submittedName>
        <fullName evidence="6">GTP-binding protein Obg/CgtA</fullName>
    </submittedName>
</protein>
<organism evidence="6 7">
    <name type="scientific">Trichodelitschia bisporula</name>
    <dbReference type="NCBI Taxonomy" id="703511"/>
    <lineage>
        <taxon>Eukaryota</taxon>
        <taxon>Fungi</taxon>
        <taxon>Dikarya</taxon>
        <taxon>Ascomycota</taxon>
        <taxon>Pezizomycotina</taxon>
        <taxon>Dothideomycetes</taxon>
        <taxon>Dothideomycetes incertae sedis</taxon>
        <taxon>Phaeotrichales</taxon>
        <taxon>Phaeotrichaceae</taxon>
        <taxon>Trichodelitschia</taxon>
    </lineage>
</organism>
<gene>
    <name evidence="6" type="ORF">EJ06DRAFT_527461</name>
</gene>
<dbReference type="PROSITE" id="PS51883">
    <property type="entry name" value="OBG"/>
    <property type="match status" value="1"/>
</dbReference>
<evidence type="ECO:0000256" key="1">
    <source>
        <dbReference type="ARBA" id="ARBA00007699"/>
    </source>
</evidence>
<sequence length="573" mass="62105">MPCPNLNTLTPFLYPFSESDLLAAYRFARRIASSAPRRLHRYTHTAPAIVTSRLNPTPDNYATTPFTDRCTISLHAGSGGNGCVSFVREKFISEGPPNGGDGGSGGNIYIQAIRNETSLHKVARIRDFRAGRGGHGQGSSKGGQRGEDIVIQVPVGTVVRELSRWDPVAVEEELFWEDLKEKRRLKKEAAIAAAEAAAEAAEAAKLAGEELPEEVKDTPTFEVETIPGAKRREKWLLYPGANLSTLLTSELPDLPRPERSSLAAMEPRSPIRLDLDEPMERPLLLAAGALGGHGNPHFAKKEMPRPKFATKGNGGLRLMLHLELKLLADVGLVGLPNAGKSTLLRAVSNSRARVGSWAFTTLQPNIGTVVLDDFKGRPRFDAHVTKGRTKFTIADIPGLIEDAHLDKGLGLDFLRHVERAAVLAFVLDLSAGDAVAALKALWREVSAFEQRSSKERLDESAAIVDWQPLDAIAPIDPDAPFELPPLELPPMSGKPWFVVATKADLEGTQDNFARLQAYLNDVAAGAQEHPSGHEDAWKEVLRVLPVSAIQGAGVEQLPEVVLELLDRGSAQGT</sequence>
<dbReference type="OrthoDB" id="347018at2759"/>
<evidence type="ECO:0000256" key="2">
    <source>
        <dbReference type="ARBA" id="ARBA00022741"/>
    </source>
</evidence>
<evidence type="ECO:0000313" key="6">
    <source>
        <dbReference type="EMBL" id="KAF2403864.1"/>
    </source>
</evidence>
<reference evidence="6" key="1">
    <citation type="journal article" date="2020" name="Stud. Mycol.">
        <title>101 Dothideomycetes genomes: a test case for predicting lifestyles and emergence of pathogens.</title>
        <authorList>
            <person name="Haridas S."/>
            <person name="Albert R."/>
            <person name="Binder M."/>
            <person name="Bloem J."/>
            <person name="Labutti K."/>
            <person name="Salamov A."/>
            <person name="Andreopoulos B."/>
            <person name="Baker S."/>
            <person name="Barry K."/>
            <person name="Bills G."/>
            <person name="Bluhm B."/>
            <person name="Cannon C."/>
            <person name="Castanera R."/>
            <person name="Culley D."/>
            <person name="Daum C."/>
            <person name="Ezra D."/>
            <person name="Gonzalez J."/>
            <person name="Henrissat B."/>
            <person name="Kuo A."/>
            <person name="Liang C."/>
            <person name="Lipzen A."/>
            <person name="Lutzoni F."/>
            <person name="Magnuson J."/>
            <person name="Mondo S."/>
            <person name="Nolan M."/>
            <person name="Ohm R."/>
            <person name="Pangilinan J."/>
            <person name="Park H.-J."/>
            <person name="Ramirez L."/>
            <person name="Alfaro M."/>
            <person name="Sun H."/>
            <person name="Tritt A."/>
            <person name="Yoshinaga Y."/>
            <person name="Zwiers L.-H."/>
            <person name="Turgeon B."/>
            <person name="Goodwin S."/>
            <person name="Spatafora J."/>
            <person name="Crous P."/>
            <person name="Grigoriev I."/>
        </authorList>
    </citation>
    <scope>NUCLEOTIDE SEQUENCE</scope>
    <source>
        <strain evidence="6">CBS 262.69</strain>
    </source>
</reference>
<keyword evidence="7" id="KW-1185">Reference proteome</keyword>
<dbReference type="AlphaFoldDB" id="A0A6G1I6Q0"/>
<accession>A0A6G1I6Q0</accession>
<dbReference type="PROSITE" id="PS51710">
    <property type="entry name" value="G_OBG"/>
    <property type="match status" value="1"/>
</dbReference>
<dbReference type="InterPro" id="IPR036726">
    <property type="entry name" value="GTP1_OBG_dom_sf"/>
</dbReference>
<dbReference type="PRINTS" id="PR00326">
    <property type="entry name" value="GTP1OBG"/>
</dbReference>
<dbReference type="CDD" id="cd01898">
    <property type="entry name" value="Obg"/>
    <property type="match status" value="1"/>
</dbReference>
<feature type="domain" description="Obg" evidence="5">
    <location>
        <begin position="64"/>
        <end position="327"/>
    </location>
</feature>